<sequence>MTPRLQRLRVHLRIVDGDVAPVVARYREHIQCRPGCGECCRQSFTVSELEGELLREGLAAADPMTRAEIVARAREHAAGEPCPALGSGETCLLYAHRPRICRKYGIPLWHPERPHELKTCRLNFRGVADLDADLIVEPQAGWAADWIALREELELGRQDNRSIAAWLAGASDMSEDSL</sequence>
<keyword evidence="2" id="KW-1185">Reference proteome</keyword>
<reference evidence="1" key="1">
    <citation type="submission" date="2022-11" db="EMBL/GenBank/DDBJ databases">
        <title>Minimal conservation of predation-associated metabolite biosynthetic gene clusters underscores biosynthetic potential of Myxococcota including descriptions for ten novel species: Archangium lansinium sp. nov., Myxococcus landrumus sp. nov., Nannocystis bai.</title>
        <authorList>
            <person name="Ahearne A."/>
            <person name="Stevens C."/>
            <person name="Dowd S."/>
        </authorList>
    </citation>
    <scope>NUCLEOTIDE SEQUENCE</scope>
    <source>
        <strain evidence="1">Fl3</strain>
    </source>
</reference>
<organism evidence="1 2">
    <name type="scientific">Nannocystis punicea</name>
    <dbReference type="NCBI Taxonomy" id="2995304"/>
    <lineage>
        <taxon>Bacteria</taxon>
        <taxon>Pseudomonadati</taxon>
        <taxon>Myxococcota</taxon>
        <taxon>Polyangia</taxon>
        <taxon>Nannocystales</taxon>
        <taxon>Nannocystaceae</taxon>
        <taxon>Nannocystis</taxon>
    </lineage>
</organism>
<proteinExistence type="predicted"/>
<evidence type="ECO:0000313" key="1">
    <source>
        <dbReference type="EMBL" id="WAS94030.1"/>
    </source>
</evidence>
<dbReference type="Proteomes" id="UP001164459">
    <property type="component" value="Chromosome"/>
</dbReference>
<name>A0ABY7H4M7_9BACT</name>
<accession>A0ABY7H4M7</accession>
<dbReference type="InterPro" id="IPR005358">
    <property type="entry name" value="Puta_zinc/iron-chelating_dom"/>
</dbReference>
<dbReference type="EMBL" id="CP114040">
    <property type="protein sequence ID" value="WAS94030.1"/>
    <property type="molecule type" value="Genomic_DNA"/>
</dbReference>
<protein>
    <submittedName>
        <fullName evidence="1">YkgJ family cysteine cluster protein</fullName>
    </submittedName>
</protein>
<dbReference type="RefSeq" id="WP_269036368.1">
    <property type="nucleotide sequence ID" value="NZ_CP114040.1"/>
</dbReference>
<dbReference type="Pfam" id="PF03692">
    <property type="entry name" value="CxxCxxCC"/>
    <property type="match status" value="1"/>
</dbReference>
<gene>
    <name evidence="1" type="ORF">O0S08_48500</name>
</gene>
<evidence type="ECO:0000313" key="2">
    <source>
        <dbReference type="Proteomes" id="UP001164459"/>
    </source>
</evidence>